<evidence type="ECO:0008006" key="3">
    <source>
        <dbReference type="Google" id="ProtNLM"/>
    </source>
</evidence>
<proteinExistence type="predicted"/>
<evidence type="ECO:0000313" key="2">
    <source>
        <dbReference type="EMBL" id="GAH58249.1"/>
    </source>
</evidence>
<feature type="coiled-coil region" evidence="1">
    <location>
        <begin position="80"/>
        <end position="113"/>
    </location>
</feature>
<accession>X1HWN9</accession>
<protein>
    <recommendedName>
        <fullName evidence="3">CHAD domain-containing protein</fullName>
    </recommendedName>
</protein>
<sequence length="114" mass="13593">VTKNLINLKTFTANLDPRIEGYSERLAHLNLTKRLLQQASDRYREKYELSTHRLDDIKRAISFLSALRRLHILLGESDQVEDIKKKIDIWRAKMEADQKKREQESRMEKLKKKS</sequence>
<keyword evidence="1" id="KW-0175">Coiled coil</keyword>
<evidence type="ECO:0000256" key="1">
    <source>
        <dbReference type="SAM" id="Coils"/>
    </source>
</evidence>
<organism evidence="2">
    <name type="scientific">marine sediment metagenome</name>
    <dbReference type="NCBI Taxonomy" id="412755"/>
    <lineage>
        <taxon>unclassified sequences</taxon>
        <taxon>metagenomes</taxon>
        <taxon>ecological metagenomes</taxon>
    </lineage>
</organism>
<dbReference type="EMBL" id="BARU01022563">
    <property type="protein sequence ID" value="GAH58249.1"/>
    <property type="molecule type" value="Genomic_DNA"/>
</dbReference>
<gene>
    <name evidence="2" type="ORF">S03H2_36733</name>
</gene>
<comment type="caution">
    <text evidence="2">The sequence shown here is derived from an EMBL/GenBank/DDBJ whole genome shotgun (WGS) entry which is preliminary data.</text>
</comment>
<feature type="non-terminal residue" evidence="2">
    <location>
        <position position="1"/>
    </location>
</feature>
<name>X1HWN9_9ZZZZ</name>
<reference evidence="2" key="1">
    <citation type="journal article" date="2014" name="Front. Microbiol.">
        <title>High frequency of phylogenetically diverse reductive dehalogenase-homologous genes in deep subseafloor sedimentary metagenomes.</title>
        <authorList>
            <person name="Kawai M."/>
            <person name="Futagami T."/>
            <person name="Toyoda A."/>
            <person name="Takaki Y."/>
            <person name="Nishi S."/>
            <person name="Hori S."/>
            <person name="Arai W."/>
            <person name="Tsubouchi T."/>
            <person name="Morono Y."/>
            <person name="Uchiyama I."/>
            <person name="Ito T."/>
            <person name="Fujiyama A."/>
            <person name="Inagaki F."/>
            <person name="Takami H."/>
        </authorList>
    </citation>
    <scope>NUCLEOTIDE SEQUENCE</scope>
    <source>
        <strain evidence="2">Expedition CK06-06</strain>
    </source>
</reference>
<dbReference type="AlphaFoldDB" id="X1HWN9"/>